<evidence type="ECO:0000256" key="2">
    <source>
        <dbReference type="ARBA" id="ARBA00023315"/>
    </source>
</evidence>
<gene>
    <name evidence="4" type="ORF">ACFSJF_05315</name>
</gene>
<dbReference type="PROSITE" id="PS51186">
    <property type="entry name" value="GNAT"/>
    <property type="match status" value="1"/>
</dbReference>
<name>A0ABW4VVK2_9BACI</name>
<dbReference type="InterPro" id="IPR050680">
    <property type="entry name" value="YpeA/RimI_acetyltransf"/>
</dbReference>
<dbReference type="SUPFAM" id="SSF55729">
    <property type="entry name" value="Acyl-CoA N-acyltransferases (Nat)"/>
    <property type="match status" value="1"/>
</dbReference>
<evidence type="ECO:0000259" key="3">
    <source>
        <dbReference type="PROSITE" id="PS51186"/>
    </source>
</evidence>
<feature type="domain" description="N-acetyltransferase" evidence="3">
    <location>
        <begin position="1"/>
        <end position="154"/>
    </location>
</feature>
<sequence>MQIRRYIPTDETGWVRCRVLSFLETAYYDNVLKEKESYENPAIELVAEADGQIVGLIDVEYEQLERAVCSRGNGLGGMIWHIAVHPDYGRSGIGSQLLHEAEKLAIEKGLNRLEAWTRDDKWVNNWYEKNGFVKVDSYYHVFMEGEKELNKAMKSQIPYLHPVQAFAHYTGNDVDKVNETFLRTHECMCFEKYIKT</sequence>
<dbReference type="CDD" id="cd04301">
    <property type="entry name" value="NAT_SF"/>
    <property type="match status" value="1"/>
</dbReference>
<evidence type="ECO:0000313" key="5">
    <source>
        <dbReference type="Proteomes" id="UP001597383"/>
    </source>
</evidence>
<evidence type="ECO:0000256" key="1">
    <source>
        <dbReference type="ARBA" id="ARBA00022679"/>
    </source>
</evidence>
<keyword evidence="1 4" id="KW-0808">Transferase</keyword>
<keyword evidence="5" id="KW-1185">Reference proteome</keyword>
<dbReference type="InterPro" id="IPR016181">
    <property type="entry name" value="Acyl_CoA_acyltransferase"/>
</dbReference>
<dbReference type="Proteomes" id="UP001597383">
    <property type="component" value="Unassembled WGS sequence"/>
</dbReference>
<dbReference type="Gene3D" id="3.40.630.30">
    <property type="match status" value="1"/>
</dbReference>
<proteinExistence type="predicted"/>
<dbReference type="EMBL" id="JBHUHQ010000009">
    <property type="protein sequence ID" value="MFD2043697.1"/>
    <property type="molecule type" value="Genomic_DNA"/>
</dbReference>
<reference evidence="5" key="1">
    <citation type="journal article" date="2019" name="Int. J. Syst. Evol. Microbiol.">
        <title>The Global Catalogue of Microorganisms (GCM) 10K type strain sequencing project: providing services to taxonomists for standard genome sequencing and annotation.</title>
        <authorList>
            <consortium name="The Broad Institute Genomics Platform"/>
            <consortium name="The Broad Institute Genome Sequencing Center for Infectious Disease"/>
            <person name="Wu L."/>
            <person name="Ma J."/>
        </authorList>
    </citation>
    <scope>NUCLEOTIDE SEQUENCE [LARGE SCALE GENOMIC DNA]</scope>
    <source>
        <strain evidence="5">R28</strain>
    </source>
</reference>
<dbReference type="RefSeq" id="WP_377555428.1">
    <property type="nucleotide sequence ID" value="NZ_JBHUHQ010000009.1"/>
</dbReference>
<accession>A0ABW4VVK2</accession>
<organism evidence="4 5">
    <name type="scientific">Ornithinibacillus salinisoli</name>
    <dbReference type="NCBI Taxonomy" id="1848459"/>
    <lineage>
        <taxon>Bacteria</taxon>
        <taxon>Bacillati</taxon>
        <taxon>Bacillota</taxon>
        <taxon>Bacilli</taxon>
        <taxon>Bacillales</taxon>
        <taxon>Bacillaceae</taxon>
        <taxon>Ornithinibacillus</taxon>
    </lineage>
</organism>
<comment type="caution">
    <text evidence="4">The sequence shown here is derived from an EMBL/GenBank/DDBJ whole genome shotgun (WGS) entry which is preliminary data.</text>
</comment>
<evidence type="ECO:0000313" key="4">
    <source>
        <dbReference type="EMBL" id="MFD2043697.1"/>
    </source>
</evidence>
<dbReference type="Pfam" id="PF13508">
    <property type="entry name" value="Acetyltransf_7"/>
    <property type="match status" value="1"/>
</dbReference>
<dbReference type="InterPro" id="IPR000182">
    <property type="entry name" value="GNAT_dom"/>
</dbReference>
<dbReference type="EC" id="2.3.-.-" evidence="4"/>
<dbReference type="PANTHER" id="PTHR43420">
    <property type="entry name" value="ACETYLTRANSFERASE"/>
    <property type="match status" value="1"/>
</dbReference>
<dbReference type="GO" id="GO:0016746">
    <property type="term" value="F:acyltransferase activity"/>
    <property type="evidence" value="ECO:0007669"/>
    <property type="project" value="UniProtKB-KW"/>
</dbReference>
<protein>
    <submittedName>
        <fullName evidence="4">GNAT family N-acetyltransferase</fullName>
        <ecNumber evidence="4">2.3.-.-</ecNumber>
    </submittedName>
</protein>
<dbReference type="PANTHER" id="PTHR43420:SF47">
    <property type="entry name" value="N-ACETYLTRANSFERASE DOMAIN-CONTAINING PROTEIN"/>
    <property type="match status" value="1"/>
</dbReference>
<keyword evidence="2 4" id="KW-0012">Acyltransferase</keyword>